<dbReference type="EMBL" id="LLXH01000271">
    <property type="protein sequence ID" value="PKC69583.1"/>
    <property type="molecule type" value="Genomic_DNA"/>
</dbReference>
<dbReference type="VEuPathDB" id="FungiDB:RhiirA1_455855"/>
<dbReference type="AlphaFoldDB" id="A0A2N0S1Z8"/>
<accession>A0A2N0S1Z8</accession>
<evidence type="ECO:0000313" key="2">
    <source>
        <dbReference type="Proteomes" id="UP000232688"/>
    </source>
</evidence>
<dbReference type="Proteomes" id="UP000232688">
    <property type="component" value="Unassembled WGS sequence"/>
</dbReference>
<proteinExistence type="predicted"/>
<organism evidence="1 2">
    <name type="scientific">Rhizophagus irregularis</name>
    <dbReference type="NCBI Taxonomy" id="588596"/>
    <lineage>
        <taxon>Eukaryota</taxon>
        <taxon>Fungi</taxon>
        <taxon>Fungi incertae sedis</taxon>
        <taxon>Mucoromycota</taxon>
        <taxon>Glomeromycotina</taxon>
        <taxon>Glomeromycetes</taxon>
        <taxon>Glomerales</taxon>
        <taxon>Glomeraceae</taxon>
        <taxon>Rhizophagus</taxon>
    </lineage>
</organism>
<name>A0A2N0S1Z8_9GLOM</name>
<evidence type="ECO:0000313" key="1">
    <source>
        <dbReference type="EMBL" id="PKC69583.1"/>
    </source>
</evidence>
<gene>
    <name evidence="1" type="ORF">RhiirA1_455855</name>
</gene>
<protein>
    <submittedName>
        <fullName evidence="1">Uncharacterized protein</fullName>
    </submittedName>
</protein>
<reference evidence="1 2" key="1">
    <citation type="submission" date="2017-10" db="EMBL/GenBank/DDBJ databases">
        <title>Extensive intraspecific genome diversity in a model arbuscular mycorrhizal fungus.</title>
        <authorList>
            <person name="Chen E.C.H."/>
            <person name="Morin E."/>
            <person name="Baudet D."/>
            <person name="Noel J."/>
            <person name="Ndikumana S."/>
            <person name="Charron P."/>
            <person name="St-Onge C."/>
            <person name="Giorgi J."/>
            <person name="Grigoriev I.V."/>
            <person name="Roux C."/>
            <person name="Martin F.M."/>
            <person name="Corradi N."/>
        </authorList>
    </citation>
    <scope>NUCLEOTIDE SEQUENCE [LARGE SCALE GENOMIC DNA]</scope>
    <source>
        <strain evidence="1 2">A1</strain>
    </source>
</reference>
<comment type="caution">
    <text evidence="1">The sequence shown here is derived from an EMBL/GenBank/DDBJ whole genome shotgun (WGS) entry which is preliminary data.</text>
</comment>
<reference evidence="1 2" key="2">
    <citation type="submission" date="2017-10" db="EMBL/GenBank/DDBJ databases">
        <title>Genome analyses suggest a sexual origin of heterokaryosis in a supposedly ancient asexual fungus.</title>
        <authorList>
            <person name="Corradi N."/>
            <person name="Sedzielewska K."/>
            <person name="Noel J."/>
            <person name="Charron P."/>
            <person name="Farinelli L."/>
            <person name="Marton T."/>
            <person name="Kruger M."/>
            <person name="Pelin A."/>
            <person name="Brachmann A."/>
            <person name="Corradi N."/>
        </authorList>
    </citation>
    <scope>NUCLEOTIDE SEQUENCE [LARGE SCALE GENOMIC DNA]</scope>
    <source>
        <strain evidence="1 2">A1</strain>
    </source>
</reference>
<sequence>MNEIPVWFNIAGNFTINIKGKNCSYLDLNMIINFSFITDRTRLPPICIFKDKQISRSEKTPPGVIV</sequence>